<dbReference type="EMBL" id="JBHSJF010000001">
    <property type="protein sequence ID" value="MFC5066719.1"/>
    <property type="molecule type" value="Genomic_DNA"/>
</dbReference>
<dbReference type="InterPro" id="IPR011322">
    <property type="entry name" value="N-reg_PII-like_a/b"/>
</dbReference>
<evidence type="ECO:0000313" key="2">
    <source>
        <dbReference type="EMBL" id="MFC5066719.1"/>
    </source>
</evidence>
<gene>
    <name evidence="2" type="ORF">ACFPFW_01655</name>
</gene>
<dbReference type="InterPro" id="IPR018551">
    <property type="entry name" value="DUF2007"/>
</dbReference>
<dbReference type="Gene3D" id="3.30.70.790">
    <property type="entry name" value="UreE, C-terminal domain"/>
    <property type="match status" value="1"/>
</dbReference>
<sequence>MDEVLRTNDAVLLSFVQSLLNGEGIAHMVLDGNMSVLEGSLGVIPRRVLVADDKAAWARVILTRNGLGDELRPSRV</sequence>
<name>A0ABV9YZI6_9HYPH</name>
<accession>A0ABV9YZI6</accession>
<comment type="caution">
    <text evidence="2">The sequence shown here is derived from an EMBL/GenBank/DDBJ whole genome shotgun (WGS) entry which is preliminary data.</text>
</comment>
<feature type="domain" description="DUF2007" evidence="1">
    <location>
        <begin position="1"/>
        <end position="64"/>
    </location>
</feature>
<dbReference type="Pfam" id="PF09413">
    <property type="entry name" value="DUF2007"/>
    <property type="match status" value="1"/>
</dbReference>
<evidence type="ECO:0000313" key="3">
    <source>
        <dbReference type="Proteomes" id="UP001595796"/>
    </source>
</evidence>
<reference evidence="3" key="1">
    <citation type="journal article" date="2019" name="Int. J. Syst. Evol. Microbiol.">
        <title>The Global Catalogue of Microorganisms (GCM) 10K type strain sequencing project: providing services to taxonomists for standard genome sequencing and annotation.</title>
        <authorList>
            <consortium name="The Broad Institute Genomics Platform"/>
            <consortium name="The Broad Institute Genome Sequencing Center for Infectious Disease"/>
            <person name="Wu L."/>
            <person name="Ma J."/>
        </authorList>
    </citation>
    <scope>NUCLEOTIDE SEQUENCE [LARGE SCALE GENOMIC DNA]</scope>
    <source>
        <strain evidence="3">CGMCC 1.16444</strain>
    </source>
</reference>
<dbReference type="SUPFAM" id="SSF54913">
    <property type="entry name" value="GlnB-like"/>
    <property type="match status" value="1"/>
</dbReference>
<dbReference type="RefSeq" id="WP_114955484.1">
    <property type="nucleotide sequence ID" value="NZ_JBHSJF010000001.1"/>
</dbReference>
<proteinExistence type="predicted"/>
<dbReference type="Proteomes" id="UP001595796">
    <property type="component" value="Unassembled WGS sequence"/>
</dbReference>
<evidence type="ECO:0000259" key="1">
    <source>
        <dbReference type="Pfam" id="PF09413"/>
    </source>
</evidence>
<protein>
    <submittedName>
        <fullName evidence="2">DUF2007 domain-containing protein</fullName>
    </submittedName>
</protein>
<organism evidence="2 3">
    <name type="scientific">Flaviflagellibacter deserti</name>
    <dbReference type="NCBI Taxonomy" id="2267266"/>
    <lineage>
        <taxon>Bacteria</taxon>
        <taxon>Pseudomonadati</taxon>
        <taxon>Pseudomonadota</taxon>
        <taxon>Alphaproteobacteria</taxon>
        <taxon>Hyphomicrobiales</taxon>
        <taxon>Flaviflagellibacter</taxon>
    </lineage>
</organism>
<keyword evidence="3" id="KW-1185">Reference proteome</keyword>